<evidence type="ECO:0008006" key="4">
    <source>
        <dbReference type="Google" id="ProtNLM"/>
    </source>
</evidence>
<name>A0A229UQZ5_9BACL</name>
<gene>
    <name evidence="2" type="ORF">CF651_11360</name>
</gene>
<evidence type="ECO:0000256" key="1">
    <source>
        <dbReference type="SAM" id="Phobius"/>
    </source>
</evidence>
<dbReference type="AlphaFoldDB" id="A0A229UQZ5"/>
<keyword evidence="3" id="KW-1185">Reference proteome</keyword>
<accession>A0A229UQZ5</accession>
<keyword evidence="1" id="KW-0812">Transmembrane</keyword>
<evidence type="ECO:0000313" key="3">
    <source>
        <dbReference type="Proteomes" id="UP000215509"/>
    </source>
</evidence>
<feature type="transmembrane region" description="Helical" evidence="1">
    <location>
        <begin position="46"/>
        <end position="67"/>
    </location>
</feature>
<protein>
    <recommendedName>
        <fullName evidence="4">Zinc ribbon domain-containing protein</fullName>
    </recommendedName>
</protein>
<reference evidence="2 3" key="1">
    <citation type="submission" date="2017-07" db="EMBL/GenBank/DDBJ databases">
        <title>Genome sequencing and assembly of Paenibacillus rigui.</title>
        <authorList>
            <person name="Mayilraj S."/>
        </authorList>
    </citation>
    <scope>NUCLEOTIDE SEQUENCE [LARGE SCALE GENOMIC DNA]</scope>
    <source>
        <strain evidence="2 3">JCM 16352</strain>
    </source>
</reference>
<keyword evidence="1" id="KW-0472">Membrane</keyword>
<proteinExistence type="predicted"/>
<sequence length="68" mass="7661">MAFKICSNCNEKVEDDWLLCKYCHVPMKNNTTEVTASSTEHTSGNYLKIILSVVTLIVVILILFALLK</sequence>
<evidence type="ECO:0000313" key="2">
    <source>
        <dbReference type="EMBL" id="OXM85828.1"/>
    </source>
</evidence>
<comment type="caution">
    <text evidence="2">The sequence shown here is derived from an EMBL/GenBank/DDBJ whole genome shotgun (WGS) entry which is preliminary data.</text>
</comment>
<organism evidence="2 3">
    <name type="scientific">Paenibacillus rigui</name>
    <dbReference type="NCBI Taxonomy" id="554312"/>
    <lineage>
        <taxon>Bacteria</taxon>
        <taxon>Bacillati</taxon>
        <taxon>Bacillota</taxon>
        <taxon>Bacilli</taxon>
        <taxon>Bacillales</taxon>
        <taxon>Paenibacillaceae</taxon>
        <taxon>Paenibacillus</taxon>
    </lineage>
</organism>
<dbReference type="Proteomes" id="UP000215509">
    <property type="component" value="Unassembled WGS sequence"/>
</dbReference>
<dbReference type="EMBL" id="NMQW01000017">
    <property type="protein sequence ID" value="OXM85828.1"/>
    <property type="molecule type" value="Genomic_DNA"/>
</dbReference>
<keyword evidence="1" id="KW-1133">Transmembrane helix</keyword>